<evidence type="ECO:0000313" key="3">
    <source>
        <dbReference type="Proteomes" id="UP000012960"/>
    </source>
</evidence>
<dbReference type="Pfam" id="PF05705">
    <property type="entry name" value="DUF829"/>
    <property type="match status" value="1"/>
</dbReference>
<dbReference type="PANTHER" id="PTHR12265:SF11">
    <property type="entry name" value="ALPHA_BETA-HYDROLASES SUPERFAMILY PROTEIN"/>
    <property type="match status" value="1"/>
</dbReference>
<proteinExistence type="predicted"/>
<dbReference type="Gramene" id="Ma01_t13880.6">
    <property type="protein sequence ID" value="Ma01_p13880.6"/>
    <property type="gene ID" value="Ma01_g13880"/>
</dbReference>
<evidence type="ECO:0000313" key="2">
    <source>
        <dbReference type="EnsemblPlants" id="Ma01_p13880.6"/>
    </source>
</evidence>
<dbReference type="InterPro" id="IPR008547">
    <property type="entry name" value="DUF829_TMEM53"/>
</dbReference>
<name>A0A804HTU7_MUSAM</name>
<dbReference type="EMBL" id="HG996466">
    <property type="protein sequence ID" value="CAG1859465.1"/>
    <property type="molecule type" value="Genomic_DNA"/>
</dbReference>
<dbReference type="FunCoup" id="A0A804HTU7">
    <property type="interactions" value="379"/>
</dbReference>
<dbReference type="AlphaFoldDB" id="A0A804HTU7"/>
<dbReference type="SUPFAM" id="SSF53474">
    <property type="entry name" value="alpha/beta-Hydrolases"/>
    <property type="match status" value="1"/>
</dbReference>
<keyword evidence="3" id="KW-1185">Reference proteome</keyword>
<dbReference type="InterPro" id="IPR029058">
    <property type="entry name" value="AB_hydrolase_fold"/>
</dbReference>
<dbReference type="InParanoid" id="A0A804HTU7"/>
<evidence type="ECO:0000313" key="1">
    <source>
        <dbReference type="EMBL" id="CAG1859465.1"/>
    </source>
</evidence>
<dbReference type="OMA" id="ESFMETQ"/>
<accession>A0A804HTU7</accession>
<dbReference type="EnsemblPlants" id="Ma01_t13880.6">
    <property type="protein sequence ID" value="Ma01_p13880.6"/>
    <property type="gene ID" value="Ma01_g13880"/>
</dbReference>
<reference evidence="2" key="2">
    <citation type="submission" date="2021-05" db="UniProtKB">
        <authorList>
            <consortium name="EnsemblPlants"/>
        </authorList>
    </citation>
    <scope>IDENTIFICATION</scope>
    <source>
        <strain evidence="2">subsp. malaccensis</strain>
    </source>
</reference>
<gene>
    <name evidence="1" type="ORF">GSMUA_297600.1</name>
</gene>
<sequence length="437" mass="48310">MEVSVRLFGSTAALHRQFRLITVPSLPLPLPNSRFPPVGSSGCGSPTPFVFHPCSRLARRSAAGLCSSPPRLASSSLSLPPLLSLSHLFASMSPQEGALASDSGFKEGFVNWGRDRDVLEGGDLGLYSEKGAIWRVVMLGWLGAEPKHLNKYAGLYTSKGIEPVKFVIPVKELLGFDLGRRVQDKIARFTTELVSWCSQTEEDGRERCLLFHTFSNTGWLTYGSILENLQTRPDIIEKIKGCVIDSGADPEISPQVWAAGFSAALLKKRSSLISSSDENNGVAKPDMKMNGTGTKDNSSSFAEILTLSLLEKFFTLVLMLPDVNQRLRKTISILWNKQPLCPQLYLYSSADMVIPVNSVENFIKEQKTSGRIVHAHDFGSSPHVDHLRSYPHMYSAKITEFMEECCTVCFWQDTRLERTLKERNCTCFAGGHGQTGN</sequence>
<dbReference type="PANTHER" id="PTHR12265">
    <property type="entry name" value="TRANSMEMBRANE PROTEIN 53"/>
    <property type="match status" value="1"/>
</dbReference>
<organism evidence="2 3">
    <name type="scientific">Musa acuminata subsp. malaccensis</name>
    <name type="common">Wild banana</name>
    <name type="synonym">Musa malaccensis</name>
    <dbReference type="NCBI Taxonomy" id="214687"/>
    <lineage>
        <taxon>Eukaryota</taxon>
        <taxon>Viridiplantae</taxon>
        <taxon>Streptophyta</taxon>
        <taxon>Embryophyta</taxon>
        <taxon>Tracheophyta</taxon>
        <taxon>Spermatophyta</taxon>
        <taxon>Magnoliopsida</taxon>
        <taxon>Liliopsida</taxon>
        <taxon>Zingiberales</taxon>
        <taxon>Musaceae</taxon>
        <taxon>Musa</taxon>
    </lineage>
</organism>
<dbReference type="OrthoDB" id="77878at2759"/>
<protein>
    <submittedName>
        <fullName evidence="1">(wild Malaysian banana) hypothetical protein</fullName>
    </submittedName>
</protein>
<dbReference type="Proteomes" id="UP000012960">
    <property type="component" value="Unplaced"/>
</dbReference>
<reference evidence="1" key="1">
    <citation type="submission" date="2021-03" db="EMBL/GenBank/DDBJ databases">
        <authorList>
            <consortium name="Genoscope - CEA"/>
            <person name="William W."/>
        </authorList>
    </citation>
    <scope>NUCLEOTIDE SEQUENCE</scope>
    <source>
        <strain evidence="1">Doubled-haploid Pahang</strain>
    </source>
</reference>